<evidence type="ECO:0000256" key="8">
    <source>
        <dbReference type="SAM" id="Phobius"/>
    </source>
</evidence>
<proteinExistence type="inferred from homology"/>
<evidence type="ECO:0000256" key="7">
    <source>
        <dbReference type="ARBA" id="ARBA00023136"/>
    </source>
</evidence>
<evidence type="ECO:0000256" key="5">
    <source>
        <dbReference type="ARBA" id="ARBA00022989"/>
    </source>
</evidence>
<evidence type="ECO:0000313" key="11">
    <source>
        <dbReference type="Proteomes" id="UP000242525"/>
    </source>
</evidence>
<comment type="similarity">
    <text evidence="2">Belongs to the PGAP2 family.</text>
</comment>
<dbReference type="InterPro" id="IPR039545">
    <property type="entry name" value="PGAP2"/>
</dbReference>
<dbReference type="InterPro" id="IPR019402">
    <property type="entry name" value="CWH43_N"/>
</dbReference>
<name>A0A0J9X4P0_GEOCN</name>
<keyword evidence="11" id="KW-1185">Reference proteome</keyword>
<organism evidence="10 11">
    <name type="scientific">Geotrichum candidum</name>
    <name type="common">Oospora lactis</name>
    <name type="synonym">Dipodascus geotrichum</name>
    <dbReference type="NCBI Taxonomy" id="1173061"/>
    <lineage>
        <taxon>Eukaryota</taxon>
        <taxon>Fungi</taxon>
        <taxon>Dikarya</taxon>
        <taxon>Ascomycota</taxon>
        <taxon>Saccharomycotina</taxon>
        <taxon>Dipodascomycetes</taxon>
        <taxon>Dipodascales</taxon>
        <taxon>Dipodascaceae</taxon>
        <taxon>Geotrichum</taxon>
    </lineage>
</organism>
<evidence type="ECO:0000256" key="2">
    <source>
        <dbReference type="ARBA" id="ARBA00007414"/>
    </source>
</evidence>
<feature type="domain" description="CWH43-like N-terminal" evidence="9">
    <location>
        <begin position="20"/>
        <end position="227"/>
    </location>
</feature>
<protein>
    <recommendedName>
        <fullName evidence="9">CWH43-like N-terminal domain-containing protein</fullName>
    </recommendedName>
</protein>
<evidence type="ECO:0000256" key="4">
    <source>
        <dbReference type="ARBA" id="ARBA00022692"/>
    </source>
</evidence>
<accession>A0A0J9X4P0</accession>
<keyword evidence="7 8" id="KW-0472">Membrane</keyword>
<dbReference type="OrthoDB" id="68581at2759"/>
<dbReference type="Proteomes" id="UP000242525">
    <property type="component" value="Unassembled WGS sequence"/>
</dbReference>
<gene>
    <name evidence="10" type="ORF">BN980_GECA02s05642g</name>
</gene>
<sequence>MADKKESANDEKMLFSVNARWIALLHTVLGGYGLVVAFVIGVALHFKDLVENELFKYPQEWFPELTLVIGKFFPERAFFQIICAIAAGVRLSLVVIWFMLTKSATSRVPMMVCIAGLLRTAALGGLVYVPVVDDHDTHDLFLTIYLMFTMAWFFGIIHLSDRKSQSRVYRKRVLRWYFVLLIPLVHYFTQHRFYQVPGALSKYSFFEYVFVALDLLFDLVGVVEFEGVEVRVYKGGPDDGLARPAKKFFV</sequence>
<evidence type="ECO:0000256" key="3">
    <source>
        <dbReference type="ARBA" id="ARBA00022502"/>
    </source>
</evidence>
<keyword evidence="5 8" id="KW-1133">Transmembrane helix</keyword>
<feature type="transmembrane region" description="Helical" evidence="8">
    <location>
        <begin position="77"/>
        <end position="100"/>
    </location>
</feature>
<dbReference type="Pfam" id="PF10277">
    <property type="entry name" value="Frag1"/>
    <property type="match status" value="1"/>
</dbReference>
<feature type="transmembrane region" description="Helical" evidence="8">
    <location>
        <begin position="143"/>
        <end position="161"/>
    </location>
</feature>
<feature type="transmembrane region" description="Helical" evidence="8">
    <location>
        <begin position="112"/>
        <end position="131"/>
    </location>
</feature>
<evidence type="ECO:0000313" key="10">
    <source>
        <dbReference type="EMBL" id="CDO52087.1"/>
    </source>
</evidence>
<dbReference type="GO" id="GO:0000139">
    <property type="term" value="C:Golgi membrane"/>
    <property type="evidence" value="ECO:0007669"/>
    <property type="project" value="UniProtKB-SubCell"/>
</dbReference>
<comment type="caution">
    <text evidence="10">The sequence shown here is derived from an EMBL/GenBank/DDBJ whole genome shotgun (WGS) entry which is preliminary data.</text>
</comment>
<keyword evidence="6" id="KW-0333">Golgi apparatus</keyword>
<evidence type="ECO:0000256" key="6">
    <source>
        <dbReference type="ARBA" id="ARBA00023034"/>
    </source>
</evidence>
<keyword evidence="3" id="KW-0337">GPI-anchor biosynthesis</keyword>
<dbReference type="PANTHER" id="PTHR12892">
    <property type="entry name" value="FGF RECEPTOR ACTIVATING PROTEIN 1"/>
    <property type="match status" value="1"/>
</dbReference>
<reference evidence="10" key="1">
    <citation type="submission" date="2014-03" db="EMBL/GenBank/DDBJ databases">
        <authorList>
            <person name="Casaregola S."/>
        </authorList>
    </citation>
    <scope>NUCLEOTIDE SEQUENCE [LARGE SCALE GENOMIC DNA]</scope>
    <source>
        <strain evidence="10">CLIB 918</strain>
    </source>
</reference>
<dbReference type="EMBL" id="CCBN010000002">
    <property type="protein sequence ID" value="CDO52087.1"/>
    <property type="molecule type" value="Genomic_DNA"/>
</dbReference>
<comment type="subcellular location">
    <subcellularLocation>
        <location evidence="1">Golgi apparatus membrane</location>
        <topology evidence="1">Multi-pass membrane protein</topology>
    </subcellularLocation>
</comment>
<evidence type="ECO:0000256" key="1">
    <source>
        <dbReference type="ARBA" id="ARBA00004653"/>
    </source>
</evidence>
<feature type="transmembrane region" description="Helical" evidence="8">
    <location>
        <begin position="21"/>
        <end position="46"/>
    </location>
</feature>
<dbReference type="AlphaFoldDB" id="A0A0J9X4P0"/>
<feature type="transmembrane region" description="Helical" evidence="8">
    <location>
        <begin position="173"/>
        <end position="193"/>
    </location>
</feature>
<dbReference type="PANTHER" id="PTHR12892:SF11">
    <property type="entry name" value="POST-GPI ATTACHMENT TO PROTEINS FACTOR 2"/>
    <property type="match status" value="1"/>
</dbReference>
<keyword evidence="4 8" id="KW-0812">Transmembrane</keyword>
<evidence type="ECO:0000259" key="9">
    <source>
        <dbReference type="Pfam" id="PF10277"/>
    </source>
</evidence>
<dbReference type="GO" id="GO:0006506">
    <property type="term" value="P:GPI anchor biosynthetic process"/>
    <property type="evidence" value="ECO:0007669"/>
    <property type="project" value="UniProtKB-KW"/>
</dbReference>
<dbReference type="GO" id="GO:0005789">
    <property type="term" value="C:endoplasmic reticulum membrane"/>
    <property type="evidence" value="ECO:0007669"/>
    <property type="project" value="TreeGrafter"/>
</dbReference>
<feature type="transmembrane region" description="Helical" evidence="8">
    <location>
        <begin position="205"/>
        <end position="225"/>
    </location>
</feature>